<feature type="region of interest" description="Disordered" evidence="7">
    <location>
        <begin position="1"/>
        <end position="26"/>
    </location>
</feature>
<evidence type="ECO:0000256" key="5">
    <source>
        <dbReference type="ARBA" id="ARBA00023163"/>
    </source>
</evidence>
<comment type="subcellular location">
    <subcellularLocation>
        <location evidence="1">Nucleus</location>
    </subcellularLocation>
</comment>
<protein>
    <submittedName>
        <fullName evidence="10">Uncharacterized protein</fullName>
    </submittedName>
</protein>
<evidence type="ECO:0000256" key="3">
    <source>
        <dbReference type="ARBA" id="ARBA00023015"/>
    </source>
</evidence>
<reference evidence="10 11" key="4">
    <citation type="journal article" date="2011" name="BMC Genomics">
        <title>RNA-Seq improves annotation of protein-coding genes in the cucumber genome.</title>
        <authorList>
            <person name="Li Z."/>
            <person name="Zhang Z."/>
            <person name="Yan P."/>
            <person name="Huang S."/>
            <person name="Fei Z."/>
            <person name="Lin K."/>
        </authorList>
    </citation>
    <scope>NUCLEOTIDE SEQUENCE [LARGE SCALE GENOMIC DNA]</scope>
    <source>
        <strain evidence="11">cv. 9930</strain>
    </source>
</reference>
<feature type="region of interest" description="Disordered" evidence="7">
    <location>
        <begin position="137"/>
        <end position="193"/>
    </location>
</feature>
<dbReference type="SUPFAM" id="SSF46689">
    <property type="entry name" value="Homeodomain-like"/>
    <property type="match status" value="1"/>
</dbReference>
<evidence type="ECO:0000256" key="2">
    <source>
        <dbReference type="ARBA" id="ARBA00022737"/>
    </source>
</evidence>
<dbReference type="EMBL" id="CM002922">
    <property type="protein sequence ID" value="KGN63830.1"/>
    <property type="molecule type" value="Genomic_DNA"/>
</dbReference>
<dbReference type="PANTHER" id="PTHR45675">
    <property type="entry name" value="MYB TRANSCRIPTION FACTOR-RELATED-RELATED"/>
    <property type="match status" value="1"/>
</dbReference>
<dbReference type="InterPro" id="IPR009057">
    <property type="entry name" value="Homeodomain-like_sf"/>
</dbReference>
<dbReference type="Pfam" id="PF00249">
    <property type="entry name" value="Myb_DNA-binding"/>
    <property type="match status" value="1"/>
</dbReference>
<evidence type="ECO:0000259" key="9">
    <source>
        <dbReference type="PROSITE" id="PS51294"/>
    </source>
</evidence>
<keyword evidence="4" id="KW-0238">DNA-binding</keyword>
<keyword evidence="5" id="KW-0804">Transcription</keyword>
<evidence type="ECO:0000313" key="10">
    <source>
        <dbReference type="EMBL" id="KGN63830.1"/>
    </source>
</evidence>
<keyword evidence="3" id="KW-0805">Transcription regulation</keyword>
<dbReference type="PANTHER" id="PTHR45675:SF117">
    <property type="entry name" value="MYB-RELATED PROTEIN MYBAS2-LIKE"/>
    <property type="match status" value="1"/>
</dbReference>
<evidence type="ECO:0000259" key="8">
    <source>
        <dbReference type="PROSITE" id="PS50090"/>
    </source>
</evidence>
<feature type="domain" description="HTH myb-type" evidence="9">
    <location>
        <begin position="30"/>
        <end position="73"/>
    </location>
</feature>
<feature type="domain" description="Myb-like" evidence="8">
    <location>
        <begin position="30"/>
        <end position="73"/>
    </location>
</feature>
<dbReference type="GO" id="GO:0005634">
    <property type="term" value="C:nucleus"/>
    <property type="evidence" value="ECO:0000318"/>
    <property type="project" value="GO_Central"/>
</dbReference>
<sequence length="247" mass="27449">MASPCKNPSPSPSPSPSSSGSYSFIEDDQSEAVRRGPWSVDEDSLLIHSISVHGEGRWNLLAIRSGLRRTGKSYGAIGNFRYTIYIAITNHLKFSKRDQTTIYSNWSLILNISTNSPEFKDIINRFWIPRLLHQINDSSSSSSSPPPPPHTAATHPTPQFSDSDSLPAADGKRRHFEQNSTSSESVEISQVSDPFSDVPSWNYGGGETAAANFEYTIGDSLLQHTDWIDDDDSFNGCLWNFDGLWQF</sequence>
<proteinExistence type="predicted"/>
<dbReference type="PROSITE" id="PS51294">
    <property type="entry name" value="HTH_MYB"/>
    <property type="match status" value="1"/>
</dbReference>
<evidence type="ECO:0000256" key="7">
    <source>
        <dbReference type="SAM" id="MobiDB-lite"/>
    </source>
</evidence>
<organism evidence="10 11">
    <name type="scientific">Cucumis sativus</name>
    <name type="common">Cucumber</name>
    <dbReference type="NCBI Taxonomy" id="3659"/>
    <lineage>
        <taxon>Eukaryota</taxon>
        <taxon>Viridiplantae</taxon>
        <taxon>Streptophyta</taxon>
        <taxon>Embryophyta</taxon>
        <taxon>Tracheophyta</taxon>
        <taxon>Spermatophyta</taxon>
        <taxon>Magnoliopsida</taxon>
        <taxon>eudicotyledons</taxon>
        <taxon>Gunneridae</taxon>
        <taxon>Pentapetalae</taxon>
        <taxon>rosids</taxon>
        <taxon>fabids</taxon>
        <taxon>Cucurbitales</taxon>
        <taxon>Cucurbitaceae</taxon>
        <taxon>Benincaseae</taxon>
        <taxon>Cucumis</taxon>
    </lineage>
</organism>
<dbReference type="CDD" id="cd00167">
    <property type="entry name" value="SANT"/>
    <property type="match status" value="1"/>
</dbReference>
<name>A0A0A0LPL1_CUCSA</name>
<dbReference type="InterPro" id="IPR001005">
    <property type="entry name" value="SANT/Myb"/>
</dbReference>
<dbReference type="OMA" id="NIAYWDS"/>
<dbReference type="GO" id="GO:0006355">
    <property type="term" value="P:regulation of DNA-templated transcription"/>
    <property type="evidence" value="ECO:0000318"/>
    <property type="project" value="GO_Central"/>
</dbReference>
<evidence type="ECO:0000256" key="6">
    <source>
        <dbReference type="ARBA" id="ARBA00023242"/>
    </source>
</evidence>
<keyword evidence="2" id="KW-0677">Repeat</keyword>
<dbReference type="InterPro" id="IPR044676">
    <property type="entry name" value="EOBI/EOBII-like_plant"/>
</dbReference>
<dbReference type="InterPro" id="IPR017930">
    <property type="entry name" value="Myb_dom"/>
</dbReference>
<feature type="compositionally biased region" description="Polar residues" evidence="7">
    <location>
        <begin position="178"/>
        <end position="193"/>
    </location>
</feature>
<evidence type="ECO:0000313" key="11">
    <source>
        <dbReference type="Proteomes" id="UP000029981"/>
    </source>
</evidence>
<dbReference type="Gene3D" id="1.10.10.60">
    <property type="entry name" value="Homeodomain-like"/>
    <property type="match status" value="1"/>
</dbReference>
<evidence type="ECO:0000256" key="4">
    <source>
        <dbReference type="ARBA" id="ARBA00023125"/>
    </source>
</evidence>
<gene>
    <name evidence="10" type="ORF">Csa_1G024160</name>
</gene>
<dbReference type="Gramene" id="KGN63830">
    <property type="protein sequence ID" value="KGN63830"/>
    <property type="gene ID" value="Csa_1G024160"/>
</dbReference>
<keyword evidence="6" id="KW-0539">Nucleus</keyword>
<dbReference type="Proteomes" id="UP000029981">
    <property type="component" value="Chromosome 1"/>
</dbReference>
<accession>A0A0A0LPL1</accession>
<dbReference type="STRING" id="3659.A0A0A0LPL1"/>
<keyword evidence="11" id="KW-1185">Reference proteome</keyword>
<reference evidence="10 11" key="1">
    <citation type="journal article" date="2009" name="Nat. Genet.">
        <title>The genome of the cucumber, Cucumis sativus L.</title>
        <authorList>
            <person name="Huang S."/>
            <person name="Li R."/>
            <person name="Zhang Z."/>
            <person name="Li L."/>
            <person name="Gu X."/>
            <person name="Fan W."/>
            <person name="Lucas W.J."/>
            <person name="Wang X."/>
            <person name="Xie B."/>
            <person name="Ni P."/>
            <person name="Ren Y."/>
            <person name="Zhu H."/>
            <person name="Li J."/>
            <person name="Lin K."/>
            <person name="Jin W."/>
            <person name="Fei Z."/>
            <person name="Li G."/>
            <person name="Staub J."/>
            <person name="Kilian A."/>
            <person name="van der Vossen E.A."/>
            <person name="Wu Y."/>
            <person name="Guo J."/>
            <person name="He J."/>
            <person name="Jia Z."/>
            <person name="Ren Y."/>
            <person name="Tian G."/>
            <person name="Lu Y."/>
            <person name="Ruan J."/>
            <person name="Qian W."/>
            <person name="Wang M."/>
            <person name="Huang Q."/>
            <person name="Li B."/>
            <person name="Xuan Z."/>
            <person name="Cao J."/>
            <person name="Asan"/>
            <person name="Wu Z."/>
            <person name="Zhang J."/>
            <person name="Cai Q."/>
            <person name="Bai Y."/>
            <person name="Zhao B."/>
            <person name="Han Y."/>
            <person name="Li Y."/>
            <person name="Li X."/>
            <person name="Wang S."/>
            <person name="Shi Q."/>
            <person name="Liu S."/>
            <person name="Cho W.K."/>
            <person name="Kim J.Y."/>
            <person name="Xu Y."/>
            <person name="Heller-Uszynska K."/>
            <person name="Miao H."/>
            <person name="Cheng Z."/>
            <person name="Zhang S."/>
            <person name="Wu J."/>
            <person name="Yang Y."/>
            <person name="Kang H."/>
            <person name="Li M."/>
            <person name="Liang H."/>
            <person name="Ren X."/>
            <person name="Shi Z."/>
            <person name="Wen M."/>
            <person name="Jian M."/>
            <person name="Yang H."/>
            <person name="Zhang G."/>
            <person name="Yang Z."/>
            <person name="Chen R."/>
            <person name="Liu S."/>
            <person name="Li J."/>
            <person name="Ma L."/>
            <person name="Liu H."/>
            <person name="Zhou Y."/>
            <person name="Zhao J."/>
            <person name="Fang X."/>
            <person name="Li G."/>
            <person name="Fang L."/>
            <person name="Li Y."/>
            <person name="Liu D."/>
            <person name="Zheng H."/>
            <person name="Zhang Y."/>
            <person name="Qin N."/>
            <person name="Li Z."/>
            <person name="Yang G."/>
            <person name="Yang S."/>
            <person name="Bolund L."/>
            <person name="Kristiansen K."/>
            <person name="Zheng H."/>
            <person name="Li S."/>
            <person name="Zhang X."/>
            <person name="Yang H."/>
            <person name="Wang J."/>
            <person name="Sun R."/>
            <person name="Zhang B."/>
            <person name="Jiang S."/>
            <person name="Wang J."/>
            <person name="Du Y."/>
            <person name="Li S."/>
        </authorList>
    </citation>
    <scope>NUCLEOTIDE SEQUENCE [LARGE SCALE GENOMIC DNA]</scope>
    <source>
        <strain evidence="11">cv. 9930</strain>
    </source>
</reference>
<dbReference type="PROSITE" id="PS50090">
    <property type="entry name" value="MYB_LIKE"/>
    <property type="match status" value="1"/>
</dbReference>
<reference evidence="10 11" key="2">
    <citation type="journal article" date="2009" name="PLoS ONE">
        <title>An integrated genetic and cytogenetic map of the cucumber genome.</title>
        <authorList>
            <person name="Ren Y."/>
            <person name="Zhang Z."/>
            <person name="Liu J."/>
            <person name="Staub J.E."/>
            <person name="Han Y."/>
            <person name="Cheng Z."/>
            <person name="Li X."/>
            <person name="Lu J."/>
            <person name="Miao H."/>
            <person name="Kang H."/>
            <person name="Xie B."/>
            <person name="Gu X."/>
            <person name="Wang X."/>
            <person name="Du Y."/>
            <person name="Jin W."/>
            <person name="Huang S."/>
        </authorList>
    </citation>
    <scope>NUCLEOTIDE SEQUENCE [LARGE SCALE GENOMIC DNA]</scope>
    <source>
        <strain evidence="11">cv. 9930</strain>
    </source>
</reference>
<dbReference type="GO" id="GO:0003700">
    <property type="term" value="F:DNA-binding transcription factor activity"/>
    <property type="evidence" value="ECO:0007669"/>
    <property type="project" value="InterPro"/>
</dbReference>
<dbReference type="AlphaFoldDB" id="A0A0A0LPL1"/>
<dbReference type="SMART" id="SM00717">
    <property type="entry name" value="SANT"/>
    <property type="match status" value="1"/>
</dbReference>
<reference evidence="10 11" key="3">
    <citation type="journal article" date="2010" name="BMC Genomics">
        <title>Transcriptome sequencing and comparative analysis of cucumber flowers with different sex types.</title>
        <authorList>
            <person name="Guo S."/>
            <person name="Zheng Y."/>
            <person name="Joung J.G."/>
            <person name="Liu S."/>
            <person name="Zhang Z."/>
            <person name="Crasta O.R."/>
            <person name="Sobral B.W."/>
            <person name="Xu Y."/>
            <person name="Huang S."/>
            <person name="Fei Z."/>
        </authorList>
    </citation>
    <scope>NUCLEOTIDE SEQUENCE [LARGE SCALE GENOMIC DNA]</scope>
    <source>
        <strain evidence="11">cv. 9930</strain>
    </source>
</reference>
<dbReference type="GO" id="GO:0043565">
    <property type="term" value="F:sequence-specific DNA binding"/>
    <property type="evidence" value="ECO:0000318"/>
    <property type="project" value="GO_Central"/>
</dbReference>
<evidence type="ECO:0000256" key="1">
    <source>
        <dbReference type="ARBA" id="ARBA00004123"/>
    </source>
</evidence>